<keyword evidence="2" id="KW-0378">Hydrolase</keyword>
<sequence>MKNNTQKSIEEFNIPVPWGHIAVKCWGSSDNPHVIMVHGTCDNAGTFDNLLELLTDGFYYICMDLPSHGKSSRFPPFLPIQFMDFVLPIKLVLDYFKREKYIFIGHSLGGQLGYLIAQLYPRYIEKIISLDATPMFHSVNSSNAIKYLKRKLDNNFDLLMDNKPSTVDSYAEILEQYRTNRYRGEILTEAAAKPMLDRCLQTTVDGKYYITTDPRMKWFIEPLSDDLYKLGVIKNDPVNCPILIIYAKYNFLTRLKYSKVVNAFHSFKNVKIVYALGKHDVHNNKPEFIVQHIHHFLINTKSKM</sequence>
<dbReference type="InterPro" id="IPR000073">
    <property type="entry name" value="AB_hydrolase_1"/>
</dbReference>
<dbReference type="GO" id="GO:0016020">
    <property type="term" value="C:membrane"/>
    <property type="evidence" value="ECO:0007669"/>
    <property type="project" value="TreeGrafter"/>
</dbReference>
<evidence type="ECO:0000256" key="1">
    <source>
        <dbReference type="ARBA" id="ARBA00008645"/>
    </source>
</evidence>
<dbReference type="SUPFAM" id="SSF53474">
    <property type="entry name" value="alpha/beta-Hydrolases"/>
    <property type="match status" value="1"/>
</dbReference>
<comment type="similarity">
    <text evidence="1">Belongs to the AB hydrolase superfamily.</text>
</comment>
<dbReference type="OrthoDB" id="6431331at2759"/>
<gene>
    <name evidence="4" type="ORF">PHYEVI_LOCUS10982</name>
</gene>
<proteinExistence type="inferred from homology"/>
<evidence type="ECO:0000313" key="5">
    <source>
        <dbReference type="Proteomes" id="UP001153712"/>
    </source>
</evidence>
<name>A0A9N9U1E2_PHYSR</name>
<evidence type="ECO:0000259" key="3">
    <source>
        <dbReference type="Pfam" id="PF00561"/>
    </source>
</evidence>
<dbReference type="AlphaFoldDB" id="A0A9N9U1E2"/>
<dbReference type="GO" id="GO:0016787">
    <property type="term" value="F:hydrolase activity"/>
    <property type="evidence" value="ECO:0007669"/>
    <property type="project" value="UniProtKB-KW"/>
</dbReference>
<dbReference type="Pfam" id="PF00561">
    <property type="entry name" value="Abhydrolase_1"/>
    <property type="match status" value="1"/>
</dbReference>
<dbReference type="Gene3D" id="3.40.50.1820">
    <property type="entry name" value="alpha/beta hydrolase"/>
    <property type="match status" value="1"/>
</dbReference>
<evidence type="ECO:0000256" key="2">
    <source>
        <dbReference type="ARBA" id="ARBA00022801"/>
    </source>
</evidence>
<dbReference type="InterPro" id="IPR029058">
    <property type="entry name" value="AB_hydrolase_fold"/>
</dbReference>
<keyword evidence="5" id="KW-1185">Reference proteome</keyword>
<accession>A0A9N9U1E2</accession>
<dbReference type="Proteomes" id="UP001153712">
    <property type="component" value="Chromosome 8"/>
</dbReference>
<organism evidence="4 5">
    <name type="scientific">Phyllotreta striolata</name>
    <name type="common">Striped flea beetle</name>
    <name type="synonym">Crioceris striolata</name>
    <dbReference type="NCBI Taxonomy" id="444603"/>
    <lineage>
        <taxon>Eukaryota</taxon>
        <taxon>Metazoa</taxon>
        <taxon>Ecdysozoa</taxon>
        <taxon>Arthropoda</taxon>
        <taxon>Hexapoda</taxon>
        <taxon>Insecta</taxon>
        <taxon>Pterygota</taxon>
        <taxon>Neoptera</taxon>
        <taxon>Endopterygota</taxon>
        <taxon>Coleoptera</taxon>
        <taxon>Polyphaga</taxon>
        <taxon>Cucujiformia</taxon>
        <taxon>Chrysomeloidea</taxon>
        <taxon>Chrysomelidae</taxon>
        <taxon>Galerucinae</taxon>
        <taxon>Alticini</taxon>
        <taxon>Phyllotreta</taxon>
    </lineage>
</organism>
<dbReference type="PANTHER" id="PTHR43798:SF14">
    <property type="entry name" value="SERINE HYDROLASE-LIKE PROTEIN DDB_G0286239"/>
    <property type="match status" value="1"/>
</dbReference>
<evidence type="ECO:0000313" key="4">
    <source>
        <dbReference type="EMBL" id="CAG9864731.1"/>
    </source>
</evidence>
<feature type="domain" description="AB hydrolase-1" evidence="3">
    <location>
        <begin position="32"/>
        <end position="273"/>
    </location>
</feature>
<dbReference type="PANTHER" id="PTHR43798">
    <property type="entry name" value="MONOACYLGLYCEROL LIPASE"/>
    <property type="match status" value="1"/>
</dbReference>
<reference evidence="4" key="1">
    <citation type="submission" date="2022-01" db="EMBL/GenBank/DDBJ databases">
        <authorList>
            <person name="King R."/>
        </authorList>
    </citation>
    <scope>NUCLEOTIDE SEQUENCE</scope>
</reference>
<dbReference type="InterPro" id="IPR050266">
    <property type="entry name" value="AB_hydrolase_sf"/>
</dbReference>
<protein>
    <recommendedName>
        <fullName evidence="3">AB hydrolase-1 domain-containing protein</fullName>
    </recommendedName>
</protein>
<dbReference type="EMBL" id="OU900101">
    <property type="protein sequence ID" value="CAG9864731.1"/>
    <property type="molecule type" value="Genomic_DNA"/>
</dbReference>